<feature type="active site" description="Nucleophile" evidence="8">
    <location>
        <position position="258"/>
    </location>
</feature>
<dbReference type="Pfam" id="PF00984">
    <property type="entry name" value="UDPG_MGDP_dh"/>
    <property type="match status" value="1"/>
</dbReference>
<comment type="pathway">
    <text evidence="1">Nucleotide-sugar biosynthesis; UDP-alpha-D-glucuronate biosynthesis; UDP-alpha-D-glucuronate from UDP-alpha-D-glucose: step 1/1.</text>
</comment>
<dbReference type="SMART" id="SM00984">
    <property type="entry name" value="UDPG_MGDP_dh_C"/>
    <property type="match status" value="1"/>
</dbReference>
<feature type="binding site" evidence="10">
    <location>
        <position position="121"/>
    </location>
    <ligand>
        <name>NAD(+)</name>
        <dbReference type="ChEBI" id="CHEBI:57540"/>
    </ligand>
</feature>
<dbReference type="EC" id="1.1.1.22" evidence="3 7"/>
<feature type="binding site" evidence="10">
    <location>
        <position position="30"/>
    </location>
    <ligand>
        <name>NAD(+)</name>
        <dbReference type="ChEBI" id="CHEBI:57540"/>
    </ligand>
</feature>
<dbReference type="InterPro" id="IPR036291">
    <property type="entry name" value="NAD(P)-bd_dom_sf"/>
</dbReference>
<dbReference type="GO" id="GO:0000271">
    <property type="term" value="P:polysaccharide biosynthetic process"/>
    <property type="evidence" value="ECO:0007669"/>
    <property type="project" value="InterPro"/>
</dbReference>
<protein>
    <recommendedName>
        <fullName evidence="3 7">UDP-glucose 6-dehydrogenase</fullName>
        <ecNumber evidence="3 7">1.1.1.22</ecNumber>
    </recommendedName>
</protein>
<dbReference type="NCBIfam" id="TIGR03026">
    <property type="entry name" value="NDP-sugDHase"/>
    <property type="match status" value="1"/>
</dbReference>
<evidence type="ECO:0000256" key="3">
    <source>
        <dbReference type="ARBA" id="ARBA00012954"/>
    </source>
</evidence>
<dbReference type="GO" id="GO:0006065">
    <property type="term" value="P:UDP-glucuronate biosynthetic process"/>
    <property type="evidence" value="ECO:0007669"/>
    <property type="project" value="UniProtKB-UniPathway"/>
</dbReference>
<dbReference type="Pfam" id="PF03721">
    <property type="entry name" value="UDPG_MGDP_dh_N"/>
    <property type="match status" value="1"/>
</dbReference>
<feature type="binding site" evidence="9">
    <location>
        <position position="325"/>
    </location>
    <ligand>
        <name>substrate</name>
    </ligand>
</feature>
<gene>
    <name evidence="12" type="ORF">A2164_01955</name>
</gene>
<dbReference type="InterPro" id="IPR014026">
    <property type="entry name" value="UDP-Glc/GDP-Man_DH_dimer"/>
</dbReference>
<evidence type="ECO:0000313" key="12">
    <source>
        <dbReference type="EMBL" id="OGD85754.1"/>
    </source>
</evidence>
<dbReference type="SUPFAM" id="SSF52413">
    <property type="entry name" value="UDP-glucose/GDP-mannose dehydrogenase C-terminal domain"/>
    <property type="match status" value="1"/>
</dbReference>
<dbReference type="InterPro" id="IPR028357">
    <property type="entry name" value="UDPglc_DH_bac"/>
</dbReference>
<feature type="domain" description="UDP-glucose/GDP-mannose dehydrogenase C-terminal" evidence="11">
    <location>
        <begin position="318"/>
        <end position="419"/>
    </location>
</feature>
<feature type="binding site" evidence="10">
    <location>
        <position position="35"/>
    </location>
    <ligand>
        <name>NAD(+)</name>
        <dbReference type="ChEBI" id="CHEBI:57540"/>
    </ligand>
</feature>
<feature type="binding site" evidence="9">
    <location>
        <begin position="150"/>
        <end position="153"/>
    </location>
    <ligand>
        <name>substrate</name>
    </ligand>
</feature>
<dbReference type="GO" id="GO:0003979">
    <property type="term" value="F:UDP-glucose 6-dehydrogenase activity"/>
    <property type="evidence" value="ECO:0007669"/>
    <property type="project" value="UniProtKB-EC"/>
</dbReference>
<dbReference type="Pfam" id="PF03720">
    <property type="entry name" value="UDPG_MGDP_dh_C"/>
    <property type="match status" value="1"/>
</dbReference>
<dbReference type="Gene3D" id="1.20.5.100">
    <property type="entry name" value="Cytochrome c1, transmembrane anchor, C-terminal"/>
    <property type="match status" value="1"/>
</dbReference>
<feature type="binding site" evidence="9">
    <location>
        <begin position="247"/>
        <end position="251"/>
    </location>
    <ligand>
        <name>substrate</name>
    </ligand>
</feature>
<dbReference type="UniPathway" id="UPA00038">
    <property type="reaction ID" value="UER00491"/>
</dbReference>
<feature type="binding site" evidence="10">
    <location>
        <position position="332"/>
    </location>
    <ligand>
        <name>NAD(+)</name>
        <dbReference type="ChEBI" id="CHEBI:57540"/>
    </ligand>
</feature>
<feature type="binding site" evidence="9">
    <location>
        <position position="255"/>
    </location>
    <ligand>
        <name>substrate</name>
    </ligand>
</feature>
<dbReference type="InterPro" id="IPR014027">
    <property type="entry name" value="UDP-Glc/GDP-Man_DH_C"/>
</dbReference>
<evidence type="ECO:0000256" key="1">
    <source>
        <dbReference type="ARBA" id="ARBA00004701"/>
    </source>
</evidence>
<dbReference type="InterPro" id="IPR001732">
    <property type="entry name" value="UDP-Glc/GDP-Man_DH_N"/>
</dbReference>
<feature type="binding site" evidence="10">
    <location>
        <position position="86"/>
    </location>
    <ligand>
        <name>NAD(+)</name>
        <dbReference type="ChEBI" id="CHEBI:57540"/>
    </ligand>
</feature>
<keyword evidence="5 7" id="KW-0520">NAD</keyword>
<evidence type="ECO:0000256" key="10">
    <source>
        <dbReference type="PIRSR" id="PIRSR500134-3"/>
    </source>
</evidence>
<evidence type="ECO:0000256" key="2">
    <source>
        <dbReference type="ARBA" id="ARBA00006601"/>
    </source>
</evidence>
<evidence type="ECO:0000256" key="6">
    <source>
        <dbReference type="ARBA" id="ARBA00047473"/>
    </source>
</evidence>
<accession>A0A1F5G1S1</accession>
<comment type="similarity">
    <text evidence="2 7">Belongs to the UDP-glucose/GDP-mannose dehydrogenase family.</text>
</comment>
<proteinExistence type="inferred from homology"/>
<sequence>MTITVIGAGYVGLVTAAVFSELGNKVYCVDIAKERIENLKKAKIPFFEPSLPDYIKRNIKGKRLIFTTSYAQSVPKSQCVFICVGTPPKNNGEADLTYLFAAVEETAKNLSGYTLITIKSTIPIGFEDDLQSTVKKYAKSKFEFASSPEFLREGTAIEDTLHPDRIVIGSTSKKAQKILLQLHAPISGERIICDMRSSQLIKYCSNSLLATKVSFANSISILCEKMGADVTKVIQGVGADKRIGSAFLYPGVGYGGSCLPKDVLAFIAQANRFDFDFELLRAVDAINNNQINRFIGKIRLALNATEGKRNNLEGIKIAILGLAFKANTDDMRDAPSIKIINELLNLKAQITAYDPQAMPNCKKIIPKIKYAKNLYDAITNQDALVIVTEWPEFSQIDLKRAKKLLKNPVIIDGRNILDKDRVKEMGFKYVGIGK</sequence>
<evidence type="ECO:0000256" key="7">
    <source>
        <dbReference type="PIRNR" id="PIRNR000124"/>
    </source>
</evidence>
<dbReference type="SUPFAM" id="SSF48179">
    <property type="entry name" value="6-phosphogluconate dehydrogenase C-terminal domain-like"/>
    <property type="match status" value="1"/>
</dbReference>
<dbReference type="InterPro" id="IPR008927">
    <property type="entry name" value="6-PGluconate_DH-like_C_sf"/>
</dbReference>
<dbReference type="AlphaFoldDB" id="A0A1F5G1S1"/>
<dbReference type="GO" id="GO:0051287">
    <property type="term" value="F:NAD binding"/>
    <property type="evidence" value="ECO:0007669"/>
    <property type="project" value="InterPro"/>
</dbReference>
<dbReference type="EMBL" id="MFAT01000057">
    <property type="protein sequence ID" value="OGD85754.1"/>
    <property type="molecule type" value="Genomic_DNA"/>
</dbReference>
<dbReference type="PANTHER" id="PTHR43750">
    <property type="entry name" value="UDP-GLUCOSE 6-DEHYDROGENASE TUAD"/>
    <property type="match status" value="1"/>
</dbReference>
<dbReference type="PIRSF" id="PIRSF500134">
    <property type="entry name" value="UDPglc_DH_bac"/>
    <property type="match status" value="1"/>
</dbReference>
<evidence type="ECO:0000256" key="5">
    <source>
        <dbReference type="ARBA" id="ARBA00023027"/>
    </source>
</evidence>
<evidence type="ECO:0000256" key="8">
    <source>
        <dbReference type="PIRSR" id="PIRSR500134-1"/>
    </source>
</evidence>
<evidence type="ECO:0000256" key="4">
    <source>
        <dbReference type="ARBA" id="ARBA00023002"/>
    </source>
</evidence>
<dbReference type="InterPro" id="IPR036220">
    <property type="entry name" value="UDP-Glc/GDP-Man_DH_C_sf"/>
</dbReference>
<feature type="binding site" evidence="10">
    <location>
        <position position="261"/>
    </location>
    <ligand>
        <name>NAD(+)</name>
        <dbReference type="ChEBI" id="CHEBI:57540"/>
    </ligand>
</feature>
<feature type="binding site" evidence="9">
    <location>
        <position position="202"/>
    </location>
    <ligand>
        <name>substrate</name>
    </ligand>
</feature>
<evidence type="ECO:0000256" key="9">
    <source>
        <dbReference type="PIRSR" id="PIRSR500134-2"/>
    </source>
</evidence>
<name>A0A1F5G1S1_9BACT</name>
<evidence type="ECO:0000313" key="13">
    <source>
        <dbReference type="Proteomes" id="UP000176317"/>
    </source>
</evidence>
<dbReference type="Proteomes" id="UP000176317">
    <property type="component" value="Unassembled WGS sequence"/>
</dbReference>
<comment type="caution">
    <text evidence="12">The sequence shown here is derived from an EMBL/GenBank/DDBJ whole genome shotgun (WGS) entry which is preliminary data.</text>
</comment>
<comment type="catalytic activity">
    <reaction evidence="6 7">
        <text>UDP-alpha-D-glucose + 2 NAD(+) + H2O = UDP-alpha-D-glucuronate + 2 NADH + 3 H(+)</text>
        <dbReference type="Rhea" id="RHEA:23596"/>
        <dbReference type="ChEBI" id="CHEBI:15377"/>
        <dbReference type="ChEBI" id="CHEBI:15378"/>
        <dbReference type="ChEBI" id="CHEBI:57540"/>
        <dbReference type="ChEBI" id="CHEBI:57945"/>
        <dbReference type="ChEBI" id="CHEBI:58052"/>
        <dbReference type="ChEBI" id="CHEBI:58885"/>
        <dbReference type="EC" id="1.1.1.22"/>
    </reaction>
</comment>
<dbReference type="InterPro" id="IPR017476">
    <property type="entry name" value="UDP-Glc/GDP-Man"/>
</dbReference>
<keyword evidence="4 7" id="KW-0560">Oxidoreductase</keyword>
<organism evidence="12 13">
    <name type="scientific">Candidatus Curtissbacteria bacterium RBG_13_35_7</name>
    <dbReference type="NCBI Taxonomy" id="1797705"/>
    <lineage>
        <taxon>Bacteria</taxon>
        <taxon>Candidatus Curtissiibacteriota</taxon>
    </lineage>
</organism>
<evidence type="ECO:0000259" key="11">
    <source>
        <dbReference type="SMART" id="SM00984"/>
    </source>
</evidence>
<dbReference type="PANTHER" id="PTHR43750:SF3">
    <property type="entry name" value="UDP-GLUCOSE 6-DEHYDROGENASE TUAD"/>
    <property type="match status" value="1"/>
</dbReference>
<dbReference type="PIRSF" id="PIRSF000124">
    <property type="entry name" value="UDPglc_GDPman_dh"/>
    <property type="match status" value="1"/>
</dbReference>
<feature type="binding site" evidence="10">
    <location>
        <position position="153"/>
    </location>
    <ligand>
        <name>NAD(+)</name>
        <dbReference type="ChEBI" id="CHEBI:57540"/>
    </ligand>
</feature>
<dbReference type="SUPFAM" id="SSF51735">
    <property type="entry name" value="NAD(P)-binding Rossmann-fold domains"/>
    <property type="match status" value="1"/>
</dbReference>
<reference evidence="12 13" key="1">
    <citation type="journal article" date="2016" name="Nat. Commun.">
        <title>Thousands of microbial genomes shed light on interconnected biogeochemical processes in an aquifer system.</title>
        <authorList>
            <person name="Anantharaman K."/>
            <person name="Brown C.T."/>
            <person name="Hug L.A."/>
            <person name="Sharon I."/>
            <person name="Castelle C.J."/>
            <person name="Probst A.J."/>
            <person name="Thomas B.C."/>
            <person name="Singh A."/>
            <person name="Wilkins M.J."/>
            <person name="Karaoz U."/>
            <person name="Brodie E.L."/>
            <person name="Williams K.H."/>
            <person name="Hubbard S.S."/>
            <person name="Banfield J.F."/>
        </authorList>
    </citation>
    <scope>NUCLEOTIDE SEQUENCE [LARGE SCALE GENOMIC DNA]</scope>
</reference>
<dbReference type="Gene3D" id="3.40.50.720">
    <property type="entry name" value="NAD(P)-binding Rossmann-like Domain"/>
    <property type="match status" value="2"/>
</dbReference>